<accession>A0ABN6KEB7</accession>
<dbReference type="EMBL" id="AP025028">
    <property type="protein sequence ID" value="BDA78180.1"/>
    <property type="molecule type" value="Genomic_DNA"/>
</dbReference>
<reference evidence="3 4" key="1">
    <citation type="submission" date="2021-08" db="EMBL/GenBank/DDBJ databases">
        <title>Complete genome sequence of Leptospira kobayashii strain E30.</title>
        <authorList>
            <person name="Nakao R."/>
            <person name="Nakamura S."/>
            <person name="Masuzawa T."/>
            <person name="Koizumi N."/>
        </authorList>
    </citation>
    <scope>NUCLEOTIDE SEQUENCE [LARGE SCALE GENOMIC DNA]</scope>
    <source>
        <strain evidence="3 4">E30</strain>
    </source>
</reference>
<keyword evidence="2" id="KW-1133">Transmembrane helix</keyword>
<name>A0ABN6KEB7_9LEPT</name>
<keyword evidence="4" id="KW-1185">Reference proteome</keyword>
<keyword evidence="2" id="KW-0812">Transmembrane</keyword>
<sequence length="341" mass="38846">MAFTDYIKIGFKKPNLSSDEIEKENKRSRLEESFEKVHSRLESIEILNSNEKFEDSSILSGLLALDTINLSLDFFGKPKTKMGADWKSEISKLGNDKLTSIYESYPNVLNLSVSVSLKEEDLEKAETELSDLISELNSHFKQIKKSDLYTALTEYKSRIFVQTAIVIFVLGTGLVTYAYRKITRPEMKQTDVQVYFLSEKNPNPVDEAFETAPIDLTKKGEWVVYKFPTSANQELNGIRIDPIQQKKMRYSIESLRILNAKGTVLFERDFLLDETLLPKDRDKFGPISDMKTGGKAKAGSPIEMESTGNDPYFIVYFPNVKGASSVELKMRHLEAHKKFSN</sequence>
<dbReference type="Proteomes" id="UP000245263">
    <property type="component" value="Chromosome 1"/>
</dbReference>
<keyword evidence="2" id="KW-0472">Membrane</keyword>
<proteinExistence type="predicted"/>
<dbReference type="RefSeq" id="WP_109018429.1">
    <property type="nucleotide sequence ID" value="NZ_AP025028.1"/>
</dbReference>
<organism evidence="3 4">
    <name type="scientific">Leptospira kobayashii</name>
    <dbReference type="NCBI Taxonomy" id="1917830"/>
    <lineage>
        <taxon>Bacteria</taxon>
        <taxon>Pseudomonadati</taxon>
        <taxon>Spirochaetota</taxon>
        <taxon>Spirochaetia</taxon>
        <taxon>Leptospirales</taxon>
        <taxon>Leptospiraceae</taxon>
        <taxon>Leptospira</taxon>
    </lineage>
</organism>
<gene>
    <name evidence="3" type="ORF">LPTSP3_g11100</name>
</gene>
<feature type="coiled-coil region" evidence="1">
    <location>
        <begin position="115"/>
        <end position="142"/>
    </location>
</feature>
<protein>
    <submittedName>
        <fullName evidence="3">Uncharacterized protein</fullName>
    </submittedName>
</protein>
<evidence type="ECO:0000313" key="3">
    <source>
        <dbReference type="EMBL" id="BDA78180.1"/>
    </source>
</evidence>
<evidence type="ECO:0000313" key="4">
    <source>
        <dbReference type="Proteomes" id="UP000245263"/>
    </source>
</evidence>
<feature type="transmembrane region" description="Helical" evidence="2">
    <location>
        <begin position="159"/>
        <end position="179"/>
    </location>
</feature>
<evidence type="ECO:0000256" key="2">
    <source>
        <dbReference type="SAM" id="Phobius"/>
    </source>
</evidence>
<evidence type="ECO:0000256" key="1">
    <source>
        <dbReference type="SAM" id="Coils"/>
    </source>
</evidence>
<keyword evidence="1" id="KW-0175">Coiled coil</keyword>